<dbReference type="InterPro" id="IPR003439">
    <property type="entry name" value="ABC_transporter-like_ATP-bd"/>
</dbReference>
<keyword evidence="2" id="KW-0813">Transport</keyword>
<evidence type="ECO:0000256" key="3">
    <source>
        <dbReference type="ARBA" id="ARBA00022741"/>
    </source>
</evidence>
<dbReference type="Gene3D" id="3.40.50.300">
    <property type="entry name" value="P-loop containing nucleotide triphosphate hydrolases"/>
    <property type="match status" value="1"/>
</dbReference>
<reference evidence="7" key="1">
    <citation type="submission" date="2016-03" db="EMBL/GenBank/DDBJ databases">
        <title>Complete genome sequence of the type strain Actinoalloteichus hymeniacidonis DSM 45092.</title>
        <authorList>
            <person name="Schaffert L."/>
            <person name="Albersmeier A."/>
            <person name="Winkler A."/>
            <person name="Kalinowski J."/>
            <person name="Zotchev S."/>
            <person name="Ruckert C."/>
        </authorList>
    </citation>
    <scope>NUCLEOTIDE SEQUENCE [LARGE SCALE GENOMIC DNA]</scope>
    <source>
        <strain evidence="7">HPA177(T) (DSM 45092(T))</strain>
    </source>
</reference>
<accession>A0AAC9MY83</accession>
<dbReference type="SUPFAM" id="SSF52540">
    <property type="entry name" value="P-loop containing nucleoside triphosphate hydrolases"/>
    <property type="match status" value="1"/>
</dbReference>
<keyword evidence="7" id="KW-1185">Reference proteome</keyword>
<comment type="similarity">
    <text evidence="1">Belongs to the ABC transporter superfamily.</text>
</comment>
<evidence type="ECO:0000256" key="2">
    <source>
        <dbReference type="ARBA" id="ARBA00022448"/>
    </source>
</evidence>
<dbReference type="EMBL" id="CP014859">
    <property type="protein sequence ID" value="AOS63164.1"/>
    <property type="molecule type" value="Genomic_DNA"/>
</dbReference>
<dbReference type="InterPro" id="IPR027417">
    <property type="entry name" value="P-loop_NTPase"/>
</dbReference>
<proteinExistence type="inferred from homology"/>
<keyword evidence="3" id="KW-0547">Nucleotide-binding</keyword>
<sequence>MIEVNDVTKRYGAKTAVDGVSFAAEPGRVTGFLGPNGAGKSSTLRILLGLDRATSGTALIDGEPYASLRQPLRTVGAMVDGASAIPERRGIDHLRWIAQSNRIPAQRIGEVLETVGLTDAAKVRVKKYSLGMKQRLGLAVALLGEPRILVLDEPVNGLDPEGIRTIRTFLRGYAERGNTVLLSSHLMGETAETVDDIVIIDKGRVIATGTLTEITEGHASLEAAFFSLTGSTPGGSW</sequence>
<dbReference type="Proteomes" id="UP000095210">
    <property type="component" value="Chromosome"/>
</dbReference>
<feature type="domain" description="ABC transporter" evidence="5">
    <location>
        <begin position="2"/>
        <end position="227"/>
    </location>
</feature>
<dbReference type="KEGG" id="ahm:TL08_11750"/>
<name>A0AAC9MY83_9PSEU</name>
<dbReference type="PROSITE" id="PS00211">
    <property type="entry name" value="ABC_TRANSPORTER_1"/>
    <property type="match status" value="1"/>
</dbReference>
<dbReference type="InterPro" id="IPR003593">
    <property type="entry name" value="AAA+_ATPase"/>
</dbReference>
<dbReference type="GO" id="GO:0016887">
    <property type="term" value="F:ATP hydrolysis activity"/>
    <property type="evidence" value="ECO:0007669"/>
    <property type="project" value="InterPro"/>
</dbReference>
<dbReference type="AlphaFoldDB" id="A0AAC9MY83"/>
<dbReference type="PROSITE" id="PS50893">
    <property type="entry name" value="ABC_TRANSPORTER_2"/>
    <property type="match status" value="1"/>
</dbReference>
<organism evidence="6 7">
    <name type="scientific">Actinoalloteichus hymeniacidonis</name>
    <dbReference type="NCBI Taxonomy" id="340345"/>
    <lineage>
        <taxon>Bacteria</taxon>
        <taxon>Bacillati</taxon>
        <taxon>Actinomycetota</taxon>
        <taxon>Actinomycetes</taxon>
        <taxon>Pseudonocardiales</taxon>
        <taxon>Pseudonocardiaceae</taxon>
        <taxon>Actinoalloteichus</taxon>
    </lineage>
</organism>
<dbReference type="Pfam" id="PF00005">
    <property type="entry name" value="ABC_tran"/>
    <property type="match status" value="1"/>
</dbReference>
<dbReference type="SMART" id="SM00382">
    <property type="entry name" value="AAA"/>
    <property type="match status" value="1"/>
</dbReference>
<dbReference type="InterPro" id="IPR017871">
    <property type="entry name" value="ABC_transporter-like_CS"/>
</dbReference>
<evidence type="ECO:0000256" key="1">
    <source>
        <dbReference type="ARBA" id="ARBA00005417"/>
    </source>
</evidence>
<keyword evidence="4" id="KW-0067">ATP-binding</keyword>
<evidence type="ECO:0000256" key="4">
    <source>
        <dbReference type="ARBA" id="ARBA00022840"/>
    </source>
</evidence>
<gene>
    <name evidence="6" type="ORF">TL08_11750</name>
</gene>
<dbReference type="RefSeq" id="WP_069848822.1">
    <property type="nucleotide sequence ID" value="NZ_CP014859.1"/>
</dbReference>
<protein>
    <submittedName>
        <fullName evidence="6">ABC-type multidrug transport system, ATPase component</fullName>
    </submittedName>
</protein>
<dbReference type="PANTHER" id="PTHR43335:SF4">
    <property type="entry name" value="ABC TRANSPORTER, ATP-BINDING PROTEIN"/>
    <property type="match status" value="1"/>
</dbReference>
<dbReference type="PANTHER" id="PTHR43335">
    <property type="entry name" value="ABC TRANSPORTER, ATP-BINDING PROTEIN"/>
    <property type="match status" value="1"/>
</dbReference>
<dbReference type="GO" id="GO:0005524">
    <property type="term" value="F:ATP binding"/>
    <property type="evidence" value="ECO:0007669"/>
    <property type="project" value="UniProtKB-KW"/>
</dbReference>
<evidence type="ECO:0000259" key="5">
    <source>
        <dbReference type="PROSITE" id="PS50893"/>
    </source>
</evidence>
<evidence type="ECO:0000313" key="6">
    <source>
        <dbReference type="EMBL" id="AOS63164.1"/>
    </source>
</evidence>
<evidence type="ECO:0000313" key="7">
    <source>
        <dbReference type="Proteomes" id="UP000095210"/>
    </source>
</evidence>